<evidence type="ECO:0000313" key="2">
    <source>
        <dbReference type="EMBL" id="RZC41158.1"/>
    </source>
</evidence>
<evidence type="ECO:0000256" key="1">
    <source>
        <dbReference type="SAM" id="MobiDB-lite"/>
    </source>
</evidence>
<dbReference type="InterPro" id="IPR052267">
    <property type="entry name" value="N-DRC_Component"/>
</dbReference>
<protein>
    <submittedName>
        <fullName evidence="2">Uncharacterized protein</fullName>
    </submittedName>
</protein>
<feature type="region of interest" description="Disordered" evidence="1">
    <location>
        <begin position="161"/>
        <end position="189"/>
    </location>
</feature>
<dbReference type="Proteomes" id="UP000292052">
    <property type="component" value="Unassembled WGS sequence"/>
</dbReference>
<comment type="caution">
    <text evidence="2">The sequence shown here is derived from an EMBL/GenBank/DDBJ whole genome shotgun (WGS) entry which is preliminary data.</text>
</comment>
<evidence type="ECO:0000313" key="3">
    <source>
        <dbReference type="Proteomes" id="UP000292052"/>
    </source>
</evidence>
<name>A0A482W9U5_ASBVE</name>
<keyword evidence="3" id="KW-1185">Reference proteome</keyword>
<dbReference type="OrthoDB" id="6616786at2759"/>
<reference evidence="2 3" key="1">
    <citation type="submission" date="2017-03" db="EMBL/GenBank/DDBJ databases">
        <title>Genome of the blue death feigning beetle - Asbolus verrucosus.</title>
        <authorList>
            <person name="Rider S.D."/>
        </authorList>
    </citation>
    <scope>NUCLEOTIDE SEQUENCE [LARGE SCALE GENOMIC DNA]</scope>
    <source>
        <strain evidence="2">Butters</strain>
        <tissue evidence="2">Head and leg muscle</tissue>
    </source>
</reference>
<dbReference type="PANTHER" id="PTHR14690:SF9">
    <property type="entry name" value="GH08353P"/>
    <property type="match status" value="1"/>
</dbReference>
<proteinExistence type="predicted"/>
<gene>
    <name evidence="2" type="ORF">BDFB_011658</name>
</gene>
<feature type="compositionally biased region" description="Basic and acidic residues" evidence="1">
    <location>
        <begin position="178"/>
        <end position="189"/>
    </location>
</feature>
<dbReference type="EMBL" id="QDEB01019585">
    <property type="protein sequence ID" value="RZC41158.1"/>
    <property type="molecule type" value="Genomic_DNA"/>
</dbReference>
<sequence length="189" mass="21916">MSYEYYSKWWAGTKHNLEKLIQKDAELVKMTNQRVKDRTLANQLVGGLYAKYSMLVQDLGTILDQMAQPQKRIIVRKLMDAATVRLHELNEELRTIDISEYHYIDGALIELKLIPQEVEILDPNVDGKLDYILTKNGINASTETRFDKDLNLNNLILKNKNDQHSNNKSYGGATVQDKWSEEKKKIEDF</sequence>
<dbReference type="AlphaFoldDB" id="A0A482W9U5"/>
<accession>A0A482W9U5</accession>
<dbReference type="PANTHER" id="PTHR14690">
    <property type="entry name" value="IQ MOTIF CONTAINING WITH AAA DOMAIN 1"/>
    <property type="match status" value="1"/>
</dbReference>
<dbReference type="STRING" id="1661398.A0A482W9U5"/>
<organism evidence="2 3">
    <name type="scientific">Asbolus verrucosus</name>
    <name type="common">Desert ironclad beetle</name>
    <dbReference type="NCBI Taxonomy" id="1661398"/>
    <lineage>
        <taxon>Eukaryota</taxon>
        <taxon>Metazoa</taxon>
        <taxon>Ecdysozoa</taxon>
        <taxon>Arthropoda</taxon>
        <taxon>Hexapoda</taxon>
        <taxon>Insecta</taxon>
        <taxon>Pterygota</taxon>
        <taxon>Neoptera</taxon>
        <taxon>Endopterygota</taxon>
        <taxon>Coleoptera</taxon>
        <taxon>Polyphaga</taxon>
        <taxon>Cucujiformia</taxon>
        <taxon>Tenebrionidae</taxon>
        <taxon>Pimeliinae</taxon>
        <taxon>Asbolus</taxon>
    </lineage>
</organism>